<evidence type="ECO:0000256" key="5">
    <source>
        <dbReference type="ARBA" id="ARBA00022989"/>
    </source>
</evidence>
<keyword evidence="6 7" id="KW-0472">Membrane</keyword>
<dbReference type="PANTHER" id="PTHR36838:SF1">
    <property type="entry name" value="SLR1864 PROTEIN"/>
    <property type="match status" value="1"/>
</dbReference>
<evidence type="ECO:0000256" key="2">
    <source>
        <dbReference type="ARBA" id="ARBA00022448"/>
    </source>
</evidence>
<dbReference type="InterPro" id="IPR004776">
    <property type="entry name" value="Mem_transp_PIN-like"/>
</dbReference>
<evidence type="ECO:0000256" key="4">
    <source>
        <dbReference type="ARBA" id="ARBA00022692"/>
    </source>
</evidence>
<feature type="transmembrane region" description="Helical" evidence="7">
    <location>
        <begin position="251"/>
        <end position="272"/>
    </location>
</feature>
<dbReference type="OrthoDB" id="401182at2"/>
<feature type="transmembrane region" description="Helical" evidence="7">
    <location>
        <begin position="64"/>
        <end position="87"/>
    </location>
</feature>
<dbReference type="GO" id="GO:0016020">
    <property type="term" value="C:membrane"/>
    <property type="evidence" value="ECO:0007669"/>
    <property type="project" value="UniProtKB-SubCell"/>
</dbReference>
<keyword evidence="4 7" id="KW-0812">Transmembrane</keyword>
<feature type="transmembrane region" description="Helical" evidence="7">
    <location>
        <begin position="157"/>
        <end position="181"/>
    </location>
</feature>
<gene>
    <name evidence="8" type="ORF">BU097_11155</name>
</gene>
<proteinExistence type="predicted"/>
<evidence type="ECO:0000256" key="1">
    <source>
        <dbReference type="ARBA" id="ARBA00004141"/>
    </source>
</evidence>
<dbReference type="RefSeq" id="WP_119604121.1">
    <property type="nucleotide sequence ID" value="NZ_QXUL01000063.1"/>
</dbReference>
<feature type="transmembrane region" description="Helical" evidence="7">
    <location>
        <begin position="6"/>
        <end position="23"/>
    </location>
</feature>
<dbReference type="GO" id="GO:0055085">
    <property type="term" value="P:transmembrane transport"/>
    <property type="evidence" value="ECO:0007669"/>
    <property type="project" value="InterPro"/>
</dbReference>
<comment type="subcellular location">
    <subcellularLocation>
        <location evidence="1">Membrane</location>
        <topology evidence="1">Multi-pass membrane protein</topology>
    </subcellularLocation>
</comment>
<organism evidence="8 9">
    <name type="scientific">Staphylococcus xylosus</name>
    <dbReference type="NCBI Taxonomy" id="1288"/>
    <lineage>
        <taxon>Bacteria</taxon>
        <taxon>Bacillati</taxon>
        <taxon>Bacillota</taxon>
        <taxon>Bacilli</taxon>
        <taxon>Bacillales</taxon>
        <taxon>Staphylococcaceae</taxon>
        <taxon>Staphylococcus</taxon>
    </lineage>
</organism>
<reference evidence="8 9" key="1">
    <citation type="journal article" date="2016" name="Front. Microbiol.">
        <title>Comprehensive Phylogenetic Analysis of Bovine Non-aureus Staphylococci Species Based on Whole-Genome Sequencing.</title>
        <authorList>
            <person name="Naushad S."/>
            <person name="Barkema H.W."/>
            <person name="Luby C."/>
            <person name="Condas L.A."/>
            <person name="Nobrega D.B."/>
            <person name="Carson D.A."/>
            <person name="De Buck J."/>
        </authorList>
    </citation>
    <scope>NUCLEOTIDE SEQUENCE [LARGE SCALE GENOMIC DNA]</scope>
    <source>
        <strain evidence="8 9">SNUC 102</strain>
    </source>
</reference>
<evidence type="ECO:0008006" key="10">
    <source>
        <dbReference type="Google" id="ProtNLM"/>
    </source>
</evidence>
<keyword evidence="5 7" id="KW-1133">Transmembrane helix</keyword>
<accession>A0A418ILI8</accession>
<dbReference type="EMBL" id="QXUL01000063">
    <property type="protein sequence ID" value="RIN08862.1"/>
    <property type="molecule type" value="Genomic_DNA"/>
</dbReference>
<evidence type="ECO:0000256" key="7">
    <source>
        <dbReference type="SAM" id="Phobius"/>
    </source>
</evidence>
<keyword evidence="3" id="KW-1003">Cell membrane</keyword>
<feature type="transmembrane region" description="Helical" evidence="7">
    <location>
        <begin position="35"/>
        <end position="58"/>
    </location>
</feature>
<feature type="transmembrane region" description="Helical" evidence="7">
    <location>
        <begin position="99"/>
        <end position="120"/>
    </location>
</feature>
<evidence type="ECO:0000256" key="3">
    <source>
        <dbReference type="ARBA" id="ARBA00022475"/>
    </source>
</evidence>
<feature type="transmembrane region" description="Helical" evidence="7">
    <location>
        <begin position="193"/>
        <end position="211"/>
    </location>
</feature>
<feature type="transmembrane region" description="Helical" evidence="7">
    <location>
        <begin position="126"/>
        <end position="145"/>
    </location>
</feature>
<sequence>MITTVIDQCLILLIFLIIGFLCSRKNWIHKKHLSSLSNLLTNIVLPAAILTSFNVNIAAYNLNFFVTIICISLFLVAFPFLLSKLLVSFTHMELALKKVWIGCCTYSNILFIGIPIIGTLYDEKGLFILVIYNTISNLFLFTLGIKLYKNDINFKSIGLSLLSPALLASFLGILLLILNVSLPKTLTTALNELGSMTAPLSMIITGALFGLINIKKFMVSKNIYIFCFVRLIVIPGLVFVILNTFITDKVILGVMILSAGMPAGATNTSLATIYSDKGPETSQYVVMSSILCIITLPILMYVLSL</sequence>
<keyword evidence="2" id="KW-0813">Transport</keyword>
<protein>
    <recommendedName>
        <fullName evidence="10">AEC family transporter</fullName>
    </recommendedName>
</protein>
<keyword evidence="9" id="KW-1185">Reference proteome</keyword>
<dbReference type="PANTHER" id="PTHR36838">
    <property type="entry name" value="AUXIN EFFLUX CARRIER FAMILY PROTEIN"/>
    <property type="match status" value="1"/>
</dbReference>
<comment type="caution">
    <text evidence="8">The sequence shown here is derived from an EMBL/GenBank/DDBJ whole genome shotgun (WGS) entry which is preliminary data.</text>
</comment>
<dbReference type="Pfam" id="PF03547">
    <property type="entry name" value="Mem_trans"/>
    <property type="match status" value="1"/>
</dbReference>
<name>A0A418ILI8_STAXY</name>
<dbReference type="Proteomes" id="UP000285567">
    <property type="component" value="Unassembled WGS sequence"/>
</dbReference>
<evidence type="ECO:0000313" key="8">
    <source>
        <dbReference type="EMBL" id="RIN08862.1"/>
    </source>
</evidence>
<evidence type="ECO:0000313" key="9">
    <source>
        <dbReference type="Proteomes" id="UP000285567"/>
    </source>
</evidence>
<feature type="transmembrane region" description="Helical" evidence="7">
    <location>
        <begin position="284"/>
        <end position="303"/>
    </location>
</feature>
<dbReference type="AlphaFoldDB" id="A0A418ILI8"/>
<feature type="transmembrane region" description="Helical" evidence="7">
    <location>
        <begin position="223"/>
        <end position="245"/>
    </location>
</feature>
<evidence type="ECO:0000256" key="6">
    <source>
        <dbReference type="ARBA" id="ARBA00023136"/>
    </source>
</evidence>